<dbReference type="EMBL" id="CP003125">
    <property type="protein sequence ID" value="AEV19121.1"/>
    <property type="molecule type" value="Genomic_DNA"/>
</dbReference>
<evidence type="ECO:0000313" key="2">
    <source>
        <dbReference type="EMBL" id="AEV19121.1"/>
    </source>
</evidence>
<keyword evidence="3" id="KW-1185">Reference proteome</keyword>
<accession>A0ABN3ZUN9</accession>
<name>A0ABN3ZUN9_GEOTH</name>
<evidence type="ECO:0000313" key="3">
    <source>
        <dbReference type="Proteomes" id="UP000005636"/>
    </source>
</evidence>
<proteinExistence type="predicted"/>
<organism evidence="2 3">
    <name type="scientific">Geobacillus thermoleovorans CCB_US3_UF5</name>
    <dbReference type="NCBI Taxonomy" id="1111068"/>
    <lineage>
        <taxon>Bacteria</taxon>
        <taxon>Bacillati</taxon>
        <taxon>Bacillota</taxon>
        <taxon>Bacilli</taxon>
        <taxon>Bacillales</taxon>
        <taxon>Anoxybacillaceae</taxon>
        <taxon>Geobacillus</taxon>
        <taxon>Geobacillus thermoleovorans group</taxon>
    </lineage>
</organism>
<dbReference type="Proteomes" id="UP000005636">
    <property type="component" value="Chromosome"/>
</dbReference>
<sequence length="48" mass="5028">MGGAMRFQMGRHDGASQALARSGAHDKTVDLACLCSDEKSGLNPYCAV</sequence>
<feature type="region of interest" description="Disordered" evidence="1">
    <location>
        <begin position="1"/>
        <end position="21"/>
    </location>
</feature>
<gene>
    <name evidence="2" type="ORF">GTCCBUS3UF5_18110</name>
</gene>
<protein>
    <submittedName>
        <fullName evidence="2">Uncharacterized protein</fullName>
    </submittedName>
</protein>
<reference evidence="2 3" key="1">
    <citation type="submission" date="2011-11" db="EMBL/GenBank/DDBJ databases">
        <title>Complete genome sequence of thermophilic Geobacillus thermoleovorans CCB_US3_UF5.</title>
        <authorList>
            <person name="Muhd Sakaff M.K.L."/>
            <person name="Abdul Rahman A.Y."/>
            <person name="Saito J.A."/>
            <person name="Hou S."/>
            <person name="Alam M."/>
        </authorList>
    </citation>
    <scope>NUCLEOTIDE SEQUENCE [LARGE SCALE GENOMIC DNA]</scope>
    <source>
        <strain evidence="2 3">CCB_US3_UF5</strain>
    </source>
</reference>
<evidence type="ECO:0000256" key="1">
    <source>
        <dbReference type="SAM" id="MobiDB-lite"/>
    </source>
</evidence>